<sequence length="139" mass="15742">MIKRILCVVVLVMISATSFGQQLKCKKFKTGTFIIPGDSIVPQSTLKRSKTSQFESISAKDFMDLDITWTDDCNYVLTIKEDTPEEEISEVEKLIEEGGGLRIQMLKTVKDTMYFRAIATIKGTDYPTDGKQIKISKKY</sequence>
<evidence type="ECO:0000313" key="2">
    <source>
        <dbReference type="EMBL" id="MFD2914421.1"/>
    </source>
</evidence>
<keyword evidence="3" id="KW-1185">Reference proteome</keyword>
<evidence type="ECO:0000256" key="1">
    <source>
        <dbReference type="SAM" id="SignalP"/>
    </source>
</evidence>
<protein>
    <submittedName>
        <fullName evidence="2">Uncharacterized protein</fullName>
    </submittedName>
</protein>
<dbReference type="RefSeq" id="WP_194507889.1">
    <property type="nucleotide sequence ID" value="NZ_JADILU010000003.1"/>
</dbReference>
<evidence type="ECO:0000313" key="3">
    <source>
        <dbReference type="Proteomes" id="UP001597548"/>
    </source>
</evidence>
<feature type="chain" id="PRO_5046519813" evidence="1">
    <location>
        <begin position="21"/>
        <end position="139"/>
    </location>
</feature>
<dbReference type="EMBL" id="JBHUOS010000001">
    <property type="protein sequence ID" value="MFD2914421.1"/>
    <property type="molecule type" value="Genomic_DNA"/>
</dbReference>
<organism evidence="2 3">
    <name type="scientific">Psychroserpens luteus</name>
    <dbReference type="NCBI Taxonomy" id="1434066"/>
    <lineage>
        <taxon>Bacteria</taxon>
        <taxon>Pseudomonadati</taxon>
        <taxon>Bacteroidota</taxon>
        <taxon>Flavobacteriia</taxon>
        <taxon>Flavobacteriales</taxon>
        <taxon>Flavobacteriaceae</taxon>
        <taxon>Psychroserpens</taxon>
    </lineage>
</organism>
<reference evidence="3" key="1">
    <citation type="journal article" date="2019" name="Int. J. Syst. Evol. Microbiol.">
        <title>The Global Catalogue of Microorganisms (GCM) 10K type strain sequencing project: providing services to taxonomists for standard genome sequencing and annotation.</title>
        <authorList>
            <consortium name="The Broad Institute Genomics Platform"/>
            <consortium name="The Broad Institute Genome Sequencing Center for Infectious Disease"/>
            <person name="Wu L."/>
            <person name="Ma J."/>
        </authorList>
    </citation>
    <scope>NUCLEOTIDE SEQUENCE [LARGE SCALE GENOMIC DNA]</scope>
    <source>
        <strain evidence="3">KCTC 32514</strain>
    </source>
</reference>
<accession>A0ABW5ZRA3</accession>
<dbReference type="Proteomes" id="UP001597548">
    <property type="component" value="Unassembled WGS sequence"/>
</dbReference>
<proteinExistence type="predicted"/>
<keyword evidence="1" id="KW-0732">Signal</keyword>
<gene>
    <name evidence="2" type="ORF">ACFS29_02130</name>
</gene>
<feature type="signal peptide" evidence="1">
    <location>
        <begin position="1"/>
        <end position="20"/>
    </location>
</feature>
<name>A0ABW5ZRA3_9FLAO</name>
<comment type="caution">
    <text evidence="2">The sequence shown here is derived from an EMBL/GenBank/DDBJ whole genome shotgun (WGS) entry which is preliminary data.</text>
</comment>